<feature type="transmembrane region" description="Helical" evidence="6">
    <location>
        <begin position="91"/>
        <end position="111"/>
    </location>
</feature>
<dbReference type="InterPro" id="IPR036259">
    <property type="entry name" value="MFS_trans_sf"/>
</dbReference>
<keyword evidence="2" id="KW-0813">Transport</keyword>
<keyword evidence="9" id="KW-1185">Reference proteome</keyword>
<reference evidence="9" key="1">
    <citation type="submission" date="2018-08" db="EMBL/GenBank/DDBJ databases">
        <authorList>
            <person name="Liu Z.-W."/>
            <person name="Du Z.-J."/>
        </authorList>
    </citation>
    <scope>NUCLEOTIDE SEQUENCE [LARGE SCALE GENOMIC DNA]</scope>
    <source>
        <strain evidence="9">H4X</strain>
    </source>
</reference>
<dbReference type="PANTHER" id="PTHR23519:SF1">
    <property type="entry name" value="AUTOPHAGY-RELATED PROTEIN 22"/>
    <property type="match status" value="1"/>
</dbReference>
<name>A0A3D8LA63_9BACT</name>
<proteinExistence type="predicted"/>
<keyword evidence="5 6" id="KW-0472">Membrane</keyword>
<feature type="transmembrane region" description="Helical" evidence="6">
    <location>
        <begin position="59"/>
        <end position="79"/>
    </location>
</feature>
<feature type="transmembrane region" description="Helical" evidence="6">
    <location>
        <begin position="251"/>
        <end position="271"/>
    </location>
</feature>
<feature type="domain" description="Major facilitator superfamily (MFS) profile" evidence="7">
    <location>
        <begin position="247"/>
        <end position="442"/>
    </location>
</feature>
<evidence type="ECO:0000256" key="4">
    <source>
        <dbReference type="ARBA" id="ARBA00022989"/>
    </source>
</evidence>
<dbReference type="InterPro" id="IPR020846">
    <property type="entry name" value="MFS_dom"/>
</dbReference>
<dbReference type="Pfam" id="PF11700">
    <property type="entry name" value="ATG22"/>
    <property type="match status" value="1"/>
</dbReference>
<evidence type="ECO:0000313" key="9">
    <source>
        <dbReference type="Proteomes" id="UP000256708"/>
    </source>
</evidence>
<comment type="subcellular location">
    <subcellularLocation>
        <location evidence="1">Endomembrane system</location>
        <topology evidence="1">Multi-pass membrane protein</topology>
    </subcellularLocation>
</comment>
<evidence type="ECO:0000259" key="7">
    <source>
        <dbReference type="PROSITE" id="PS50850"/>
    </source>
</evidence>
<feature type="transmembrane region" description="Helical" evidence="6">
    <location>
        <begin position="314"/>
        <end position="332"/>
    </location>
</feature>
<feature type="transmembrane region" description="Helical" evidence="6">
    <location>
        <begin position="338"/>
        <end position="355"/>
    </location>
</feature>
<dbReference type="GO" id="GO:0012505">
    <property type="term" value="C:endomembrane system"/>
    <property type="evidence" value="ECO:0007669"/>
    <property type="project" value="UniProtKB-SubCell"/>
</dbReference>
<protein>
    <submittedName>
        <fullName evidence="8">MFS transporter</fullName>
    </submittedName>
</protein>
<comment type="caution">
    <text evidence="8">The sequence shown here is derived from an EMBL/GenBank/DDBJ whole genome shotgun (WGS) entry which is preliminary data.</text>
</comment>
<evidence type="ECO:0000256" key="1">
    <source>
        <dbReference type="ARBA" id="ARBA00004127"/>
    </source>
</evidence>
<feature type="transmembrane region" description="Helical" evidence="6">
    <location>
        <begin position="407"/>
        <end position="424"/>
    </location>
</feature>
<evidence type="ECO:0000256" key="2">
    <source>
        <dbReference type="ARBA" id="ARBA00022448"/>
    </source>
</evidence>
<feature type="transmembrane region" description="Helical" evidence="6">
    <location>
        <begin position="193"/>
        <end position="212"/>
    </location>
</feature>
<feature type="transmembrane region" description="Helical" evidence="6">
    <location>
        <begin position="283"/>
        <end position="302"/>
    </location>
</feature>
<dbReference type="OrthoDB" id="9768783at2"/>
<sequence length="442" mass="49137">MQKNNPTVTRAWCFYDWANSVYSLVITSTIFPIYFSAVARNPDGTDVISFLGFELGSSVLFTYAISAAFLIIAALSPFLTAIADYSGKKKLFMQLFCYLGAASCAGLYFFTRETFTFSVILFVLATIGFSGSIVFYNAYLPEIATEDQYDRLSARGFSMGYVGSVLLLVFNLAMIMMPQWFGIAADNTSLPPRIAFLTTGIWWFGFAQYSFYHLPGNVYERKPKGSWILNGFKELKHVLDQVKGLPMLKRFLLAYFFYNMGVQTVMYLAAIFGEVELRLPSEVLILTILIIQLLAVAGAYTFSKLSAKYGNIQALIIAVVIWIGICIGAYFTYSEFQFYALAAVVGSVMGGIQSLSRSTYSKLIPTATIDHAAFFSFYDVTEKVSIVLGTLAYGMIAYYTGSMRNSILALITFFVLGLLFLFLVRGKKSLEPQAENVQVAST</sequence>
<feature type="transmembrane region" description="Helical" evidence="6">
    <location>
        <begin position="21"/>
        <end position="39"/>
    </location>
</feature>
<feature type="transmembrane region" description="Helical" evidence="6">
    <location>
        <begin position="117"/>
        <end position="139"/>
    </location>
</feature>
<keyword evidence="3 6" id="KW-0812">Transmembrane</keyword>
<dbReference type="RefSeq" id="WP_115566437.1">
    <property type="nucleotide sequence ID" value="NZ_QRGR01000016.1"/>
</dbReference>
<evidence type="ECO:0000256" key="5">
    <source>
        <dbReference type="ARBA" id="ARBA00023136"/>
    </source>
</evidence>
<feature type="transmembrane region" description="Helical" evidence="6">
    <location>
        <begin position="384"/>
        <end position="401"/>
    </location>
</feature>
<keyword evidence="4 6" id="KW-1133">Transmembrane helix</keyword>
<gene>
    <name evidence="8" type="ORF">DXT99_15235</name>
</gene>
<dbReference type="AlphaFoldDB" id="A0A3D8LA63"/>
<organism evidence="8 9">
    <name type="scientific">Pontibacter diazotrophicus</name>
    <dbReference type="NCBI Taxonomy" id="1400979"/>
    <lineage>
        <taxon>Bacteria</taxon>
        <taxon>Pseudomonadati</taxon>
        <taxon>Bacteroidota</taxon>
        <taxon>Cytophagia</taxon>
        <taxon>Cytophagales</taxon>
        <taxon>Hymenobacteraceae</taxon>
        <taxon>Pontibacter</taxon>
    </lineage>
</organism>
<accession>A0A3D8LA63</accession>
<evidence type="ECO:0000313" key="8">
    <source>
        <dbReference type="EMBL" id="RDV14280.1"/>
    </source>
</evidence>
<evidence type="ECO:0000256" key="3">
    <source>
        <dbReference type="ARBA" id="ARBA00022692"/>
    </source>
</evidence>
<dbReference type="Proteomes" id="UP000256708">
    <property type="component" value="Unassembled WGS sequence"/>
</dbReference>
<dbReference type="GO" id="GO:0022857">
    <property type="term" value="F:transmembrane transporter activity"/>
    <property type="evidence" value="ECO:0007669"/>
    <property type="project" value="InterPro"/>
</dbReference>
<dbReference type="InterPro" id="IPR050495">
    <property type="entry name" value="ATG22/LtaA_families"/>
</dbReference>
<dbReference type="PROSITE" id="PS50850">
    <property type="entry name" value="MFS"/>
    <property type="match status" value="1"/>
</dbReference>
<feature type="transmembrane region" description="Helical" evidence="6">
    <location>
        <begin position="160"/>
        <end position="181"/>
    </location>
</feature>
<dbReference type="SUPFAM" id="SSF103473">
    <property type="entry name" value="MFS general substrate transporter"/>
    <property type="match status" value="1"/>
</dbReference>
<evidence type="ECO:0000256" key="6">
    <source>
        <dbReference type="SAM" id="Phobius"/>
    </source>
</evidence>
<dbReference type="PANTHER" id="PTHR23519">
    <property type="entry name" value="AUTOPHAGY-RELATED PROTEIN 22"/>
    <property type="match status" value="1"/>
</dbReference>
<dbReference type="EMBL" id="QRGR01000016">
    <property type="protein sequence ID" value="RDV14280.1"/>
    <property type="molecule type" value="Genomic_DNA"/>
</dbReference>
<dbReference type="InterPro" id="IPR024671">
    <property type="entry name" value="Atg22-like"/>
</dbReference>
<dbReference type="Gene3D" id="1.20.1250.20">
    <property type="entry name" value="MFS general substrate transporter like domains"/>
    <property type="match status" value="1"/>
</dbReference>